<dbReference type="RefSeq" id="WP_133827542.1">
    <property type="nucleotide sequence ID" value="NZ_BAABHR010000022.1"/>
</dbReference>
<sequence>MATDALAVPDLAGVVVGWRAWRVVQRPGGPELVAPVQGTRWSPGRATHARCTSGRHDPGAVPAEGCRCGLYAVADPLGVVGHDGPGAVLGCVALYGDLLEGTQGWRASRGVPRLLLAGPDVDEATCTRLAARYGVPVRRSATSLRALAAGLSERRDRADALRDAVRAAADGTESPVDLVDGVLHELSSGPGRAGRPTALLLVLAAAVVMWLLTAATLVLAAA</sequence>
<evidence type="ECO:0000313" key="2">
    <source>
        <dbReference type="EMBL" id="TDQ58741.1"/>
    </source>
</evidence>
<keyword evidence="1" id="KW-0472">Membrane</keyword>
<name>A0A4R6VDS3_9PSEU</name>
<accession>A0A4R6VDS3</accession>
<keyword evidence="3" id="KW-1185">Reference proteome</keyword>
<evidence type="ECO:0000313" key="3">
    <source>
        <dbReference type="Proteomes" id="UP000295705"/>
    </source>
</evidence>
<reference evidence="2 3" key="1">
    <citation type="submission" date="2019-03" db="EMBL/GenBank/DDBJ databases">
        <title>Genomic Encyclopedia of Type Strains, Phase IV (KMG-IV): sequencing the most valuable type-strain genomes for metagenomic binning, comparative biology and taxonomic classification.</title>
        <authorList>
            <person name="Goeker M."/>
        </authorList>
    </citation>
    <scope>NUCLEOTIDE SEQUENCE [LARGE SCALE GENOMIC DNA]</scope>
    <source>
        <strain evidence="2 3">DSM 45775</strain>
    </source>
</reference>
<proteinExistence type="predicted"/>
<dbReference type="AlphaFoldDB" id="A0A4R6VDS3"/>
<organism evidence="2 3">
    <name type="scientific">Actinomycetospora succinea</name>
    <dbReference type="NCBI Taxonomy" id="663603"/>
    <lineage>
        <taxon>Bacteria</taxon>
        <taxon>Bacillati</taxon>
        <taxon>Actinomycetota</taxon>
        <taxon>Actinomycetes</taxon>
        <taxon>Pseudonocardiales</taxon>
        <taxon>Pseudonocardiaceae</taxon>
        <taxon>Actinomycetospora</taxon>
    </lineage>
</organism>
<keyword evidence="1" id="KW-0812">Transmembrane</keyword>
<dbReference type="Proteomes" id="UP000295705">
    <property type="component" value="Unassembled WGS sequence"/>
</dbReference>
<dbReference type="OrthoDB" id="5240854at2"/>
<gene>
    <name evidence="2" type="ORF">EV188_104488</name>
</gene>
<comment type="caution">
    <text evidence="2">The sequence shown here is derived from an EMBL/GenBank/DDBJ whole genome shotgun (WGS) entry which is preliminary data.</text>
</comment>
<keyword evidence="1" id="KW-1133">Transmembrane helix</keyword>
<dbReference type="EMBL" id="SNYO01000004">
    <property type="protein sequence ID" value="TDQ58741.1"/>
    <property type="molecule type" value="Genomic_DNA"/>
</dbReference>
<feature type="transmembrane region" description="Helical" evidence="1">
    <location>
        <begin position="198"/>
        <end position="221"/>
    </location>
</feature>
<evidence type="ECO:0000256" key="1">
    <source>
        <dbReference type="SAM" id="Phobius"/>
    </source>
</evidence>
<protein>
    <submittedName>
        <fullName evidence="2">Uncharacterized protein</fullName>
    </submittedName>
</protein>